<dbReference type="EMBL" id="STGU01000006">
    <property type="protein sequence ID" value="THV35454.1"/>
    <property type="molecule type" value="Genomic_DNA"/>
</dbReference>
<comment type="caution">
    <text evidence="1">The sequence shown here is derived from an EMBL/GenBank/DDBJ whole genome shotgun (WGS) entry which is preliminary data.</text>
</comment>
<dbReference type="RefSeq" id="WP_136541199.1">
    <property type="nucleotide sequence ID" value="NZ_STGU01000006.1"/>
</dbReference>
<protein>
    <submittedName>
        <fullName evidence="1">Uncharacterized protein</fullName>
    </submittedName>
</protein>
<evidence type="ECO:0000313" key="2">
    <source>
        <dbReference type="Proteomes" id="UP000307378"/>
    </source>
</evidence>
<dbReference type="AlphaFoldDB" id="A0A4S8Q5E5"/>
<proteinExistence type="predicted"/>
<organism evidence="1 2">
    <name type="scientific">Rhizobium rosettiformans W3</name>
    <dbReference type="NCBI Taxonomy" id="538378"/>
    <lineage>
        <taxon>Bacteria</taxon>
        <taxon>Pseudomonadati</taxon>
        <taxon>Pseudomonadota</taxon>
        <taxon>Alphaproteobacteria</taxon>
        <taxon>Hyphomicrobiales</taxon>
        <taxon>Rhizobiaceae</taxon>
        <taxon>Rhizobium/Agrobacterium group</taxon>
        <taxon>Rhizobium</taxon>
    </lineage>
</organism>
<sequence length="210" mass="22666">MFTPVSSLSASSIAVLFRSQGGVAEVPASANPGATTATGYTDDVFKAGDAIGKIIEIASSMSSSIGMFTMDGAVRTDNADGTYSYTKVGEGRTISESDYARRDLEATMEKAREPGIEGVRARAYLEAINQGTLQTVDLSRRGVTSTLTRTVMYNQDGSERGSIDRFDTRGLDEFLEANTYVDETGTLRDRESGKYAGIRQNGTVFHYLIF</sequence>
<dbReference type="Proteomes" id="UP000307378">
    <property type="component" value="Unassembled WGS sequence"/>
</dbReference>
<evidence type="ECO:0000313" key="1">
    <source>
        <dbReference type="EMBL" id="THV35454.1"/>
    </source>
</evidence>
<gene>
    <name evidence="1" type="ORF">FAA86_13055</name>
</gene>
<accession>A0A4S8Q5E5</accession>
<name>A0A4S8Q5E5_9HYPH</name>
<reference evidence="1 2" key="1">
    <citation type="submission" date="2019-04" db="EMBL/GenBank/DDBJ databases">
        <title>genome sequence of strain W3.</title>
        <authorList>
            <person name="Gao J."/>
            <person name="Sun J."/>
        </authorList>
    </citation>
    <scope>NUCLEOTIDE SEQUENCE [LARGE SCALE GENOMIC DNA]</scope>
    <source>
        <strain evidence="1 2">W3</strain>
    </source>
</reference>